<keyword evidence="2" id="KW-1185">Reference proteome</keyword>
<dbReference type="EMBL" id="ANHY01000019">
    <property type="protein sequence ID" value="EKV27505.1"/>
    <property type="molecule type" value="Genomic_DNA"/>
</dbReference>
<evidence type="ECO:0000313" key="1">
    <source>
        <dbReference type="EMBL" id="EKV27505.1"/>
    </source>
</evidence>
<dbReference type="Proteomes" id="UP000009881">
    <property type="component" value="Unassembled WGS sequence"/>
</dbReference>
<evidence type="ECO:0000313" key="2">
    <source>
        <dbReference type="Proteomes" id="UP000009881"/>
    </source>
</evidence>
<dbReference type="AlphaFoldDB" id="K9GNF0"/>
<proteinExistence type="predicted"/>
<dbReference type="RefSeq" id="WP_009542007.1">
    <property type="nucleotide sequence ID" value="NZ_ANHY01000019.1"/>
</dbReference>
<sequence length="89" mass="9841">MTRKATSHYEGKILGQTTRLFRRIPYDDDEGGGRGKSLTVSPLDLPPALVYQWDNGEGGVMTDPVEVARYAMHHEAAHVRVAAVHPGER</sequence>
<gene>
    <name evidence="1" type="ORF">C882_1351</name>
</gene>
<comment type="caution">
    <text evidence="1">The sequence shown here is derived from an EMBL/GenBank/DDBJ whole genome shotgun (WGS) entry which is preliminary data.</text>
</comment>
<accession>K9GNF0</accession>
<protein>
    <submittedName>
        <fullName evidence="1">Uncharacterized protein</fullName>
    </submittedName>
</protein>
<organism evidence="1 2">
    <name type="scientific">Caenispirillum salinarum AK4</name>
    <dbReference type="NCBI Taxonomy" id="1238182"/>
    <lineage>
        <taxon>Bacteria</taxon>
        <taxon>Pseudomonadati</taxon>
        <taxon>Pseudomonadota</taxon>
        <taxon>Alphaproteobacteria</taxon>
        <taxon>Rhodospirillales</taxon>
        <taxon>Novispirillaceae</taxon>
        <taxon>Caenispirillum</taxon>
    </lineage>
</organism>
<name>K9GNF0_9PROT</name>
<reference evidence="1 2" key="1">
    <citation type="journal article" date="2013" name="Genome Announc.">
        <title>Draft Genome Sequence of an Alphaproteobacterium, Caenispirillum salinarum AK4(T), Isolated from a Solar Saltern.</title>
        <authorList>
            <person name="Khatri I."/>
            <person name="Singh A."/>
            <person name="Korpole S."/>
            <person name="Pinnaka A.K."/>
            <person name="Subramanian S."/>
        </authorList>
    </citation>
    <scope>NUCLEOTIDE SEQUENCE [LARGE SCALE GENOMIC DNA]</scope>
    <source>
        <strain evidence="1 2">AK4</strain>
    </source>
</reference>